<proteinExistence type="predicted"/>
<keyword evidence="3" id="KW-1185">Reference proteome</keyword>
<evidence type="ECO:0000313" key="2">
    <source>
        <dbReference type="EMBL" id="EYC20475.1"/>
    </source>
</evidence>
<evidence type="ECO:0000313" key="3">
    <source>
        <dbReference type="Proteomes" id="UP000024635"/>
    </source>
</evidence>
<dbReference type="EMBL" id="JARK01001358">
    <property type="protein sequence ID" value="EYC20475.1"/>
    <property type="molecule type" value="Genomic_DNA"/>
</dbReference>
<feature type="region of interest" description="Disordered" evidence="1">
    <location>
        <begin position="1"/>
        <end position="38"/>
    </location>
</feature>
<protein>
    <submittedName>
        <fullName evidence="2">Uncharacterized protein</fullName>
    </submittedName>
</protein>
<gene>
    <name evidence="2" type="primary">Acey_s0022.g644</name>
    <name evidence="2" type="ORF">Y032_0022g644</name>
</gene>
<dbReference type="Proteomes" id="UP000024635">
    <property type="component" value="Unassembled WGS sequence"/>
</dbReference>
<name>A0A016UZ75_9BILA</name>
<reference evidence="3" key="1">
    <citation type="journal article" date="2015" name="Nat. Genet.">
        <title>The genome and transcriptome of the zoonotic hookworm Ancylostoma ceylanicum identify infection-specific gene families.</title>
        <authorList>
            <person name="Schwarz E.M."/>
            <person name="Hu Y."/>
            <person name="Antoshechkin I."/>
            <person name="Miller M.M."/>
            <person name="Sternberg P.W."/>
            <person name="Aroian R.V."/>
        </authorList>
    </citation>
    <scope>NUCLEOTIDE SEQUENCE</scope>
    <source>
        <strain evidence="3">HY135</strain>
    </source>
</reference>
<sequence length="73" mass="8349">MLAYQEVHRKSPQRNRDEDVALDGQSNAVRSSLQPGHQGSVCLAYDDKYFTNLICDRTATFFVPRENRLHGQP</sequence>
<organism evidence="2 3">
    <name type="scientific">Ancylostoma ceylanicum</name>
    <dbReference type="NCBI Taxonomy" id="53326"/>
    <lineage>
        <taxon>Eukaryota</taxon>
        <taxon>Metazoa</taxon>
        <taxon>Ecdysozoa</taxon>
        <taxon>Nematoda</taxon>
        <taxon>Chromadorea</taxon>
        <taxon>Rhabditida</taxon>
        <taxon>Rhabditina</taxon>
        <taxon>Rhabditomorpha</taxon>
        <taxon>Strongyloidea</taxon>
        <taxon>Ancylostomatidae</taxon>
        <taxon>Ancylostomatinae</taxon>
        <taxon>Ancylostoma</taxon>
    </lineage>
</organism>
<dbReference type="AlphaFoldDB" id="A0A016UZ75"/>
<feature type="compositionally biased region" description="Polar residues" evidence="1">
    <location>
        <begin position="24"/>
        <end position="37"/>
    </location>
</feature>
<comment type="caution">
    <text evidence="2">The sequence shown here is derived from an EMBL/GenBank/DDBJ whole genome shotgun (WGS) entry which is preliminary data.</text>
</comment>
<accession>A0A016UZ75</accession>
<evidence type="ECO:0000256" key="1">
    <source>
        <dbReference type="SAM" id="MobiDB-lite"/>
    </source>
</evidence>
<feature type="compositionally biased region" description="Basic and acidic residues" evidence="1">
    <location>
        <begin position="1"/>
        <end position="19"/>
    </location>
</feature>